<evidence type="ECO:0000256" key="3">
    <source>
        <dbReference type="ARBA" id="ARBA00022692"/>
    </source>
</evidence>
<keyword evidence="4 7" id="KW-1133">Transmembrane helix</keyword>
<dbReference type="PANTHER" id="PTHR30572:SF4">
    <property type="entry name" value="ABC TRANSPORTER PERMEASE YTRF"/>
    <property type="match status" value="1"/>
</dbReference>
<dbReference type="InterPro" id="IPR050250">
    <property type="entry name" value="Macrolide_Exporter_MacB"/>
</dbReference>
<feature type="transmembrane region" description="Helical" evidence="7">
    <location>
        <begin position="40"/>
        <end position="61"/>
    </location>
</feature>
<feature type="transmembrane region" description="Helical" evidence="7">
    <location>
        <begin position="465"/>
        <end position="484"/>
    </location>
</feature>
<feature type="transmembrane region" description="Helical" evidence="7">
    <location>
        <begin position="925"/>
        <end position="947"/>
    </location>
</feature>
<feature type="transmembrane region" description="Helical" evidence="7">
    <location>
        <begin position="865"/>
        <end position="890"/>
    </location>
</feature>
<dbReference type="EMBL" id="BNJF01000001">
    <property type="protein sequence ID" value="GHO44858.1"/>
    <property type="molecule type" value="Genomic_DNA"/>
</dbReference>
<gene>
    <name evidence="9" type="ORF">KSX_30210</name>
</gene>
<feature type="transmembrane region" description="Helical" evidence="7">
    <location>
        <begin position="985"/>
        <end position="1007"/>
    </location>
</feature>
<keyword evidence="2" id="KW-1003">Cell membrane</keyword>
<sequence length="1021" mass="110452">MATSTTQTQRQPSLTNRRPRASFATVATLARWRWRQSGSLLLLTGLGIMAAIVIMCTVPLLSTVTDTAGLRGTLNASPTNRELLIDTSIQGLSTQLIRDVHNQIDPLIQQRLHPYLSNQLQSTLQVPGMGILTPTPQHSGDQLQLFASTPRQLGEHISLVEGRLPNAQSNELELLLTSASAHDMRVKVGDAITLQLNYVVDPQTQSAQTTTINLRLVGIFNPSSPTDRFWNGDSFQPRKAGEWHYYDGLVSDNGLYATFDRVAQLTHGKGTITSSPLTLRWTYYLNPSSVSMNNLDEFSEQVSQMQTGIANKYGGLSPTATALSPYPYFRHVTLTGPLVDTSSNQGLLTQFRNRIAISNIPILILSLQIIALILIFVSMMSELLVDRQADAIATLRSRGASSRQVFGSLALQGILISVLALIAGALLALPLVNLLAHTLLPVTDQNALDQITSAPLQALSAEMPYALLAMLIAIVALLLTLNRATGMDVLSVRREAARTRRRPIWQRLYLDVVAALIALVGYFVSLYVTNIRNSGLLDIQTQTLVSSPLSLIAPVFLLIACMLLFLRVFPHLLTLGSRLASRSSGAATMLALAQMARSPRQALRMTMLLSLATAFAIFTLVFTATQSQRTHDLAEYQAGADFSGTLPAVSTISKTPLTPQNWQQRYSQLPGVLSASTGYVTKGATDGVSPTVTIQLEAVDPASFASTASWPAQSSTLALPELMRQLKSANQSGTVPAFVDAVVWNTLQLQPGSTFSVSIDNQSYKIRVLGMVEHIPTIVDNASDTANGQIQAQGGILTSYEAFNSAYQSAKQQEVDLPPNHAWLKTSNDEQMLLRFRTTLANSPLRLGTMVDRRAIFAAMENDPLYLNLIGVLVIGATTALLLAIIGSLLSSWISARARLTSFAVLRALGTSPAQVASVLTWEQAIIYLASLILGLAFGALLATTVVPSLTVTSIPPTAASTLDSTTFYALQSLLPTRLVFSSELLFALIVLILICIIALAMMIRVVSKPSMGQALRLNED</sequence>
<evidence type="ECO:0000256" key="5">
    <source>
        <dbReference type="ARBA" id="ARBA00023136"/>
    </source>
</evidence>
<organism evidence="9 10">
    <name type="scientific">Ktedonospora formicarum</name>
    <dbReference type="NCBI Taxonomy" id="2778364"/>
    <lineage>
        <taxon>Bacteria</taxon>
        <taxon>Bacillati</taxon>
        <taxon>Chloroflexota</taxon>
        <taxon>Ktedonobacteria</taxon>
        <taxon>Ktedonobacterales</taxon>
        <taxon>Ktedonobacteraceae</taxon>
        <taxon>Ktedonospora</taxon>
    </lineage>
</organism>
<feature type="domain" description="ABC3 transporter permease C-terminal" evidence="8">
    <location>
        <begin position="876"/>
        <end position="1009"/>
    </location>
</feature>
<dbReference type="PANTHER" id="PTHR30572">
    <property type="entry name" value="MEMBRANE COMPONENT OF TRANSPORTER-RELATED"/>
    <property type="match status" value="1"/>
</dbReference>
<dbReference type="GO" id="GO:0022857">
    <property type="term" value="F:transmembrane transporter activity"/>
    <property type="evidence" value="ECO:0007669"/>
    <property type="project" value="TreeGrafter"/>
</dbReference>
<keyword evidence="5 7" id="KW-0472">Membrane</keyword>
<comment type="subcellular location">
    <subcellularLocation>
        <location evidence="1">Cell membrane</location>
        <topology evidence="1">Multi-pass membrane protein</topology>
    </subcellularLocation>
</comment>
<evidence type="ECO:0000256" key="7">
    <source>
        <dbReference type="SAM" id="Phobius"/>
    </source>
</evidence>
<evidence type="ECO:0000313" key="9">
    <source>
        <dbReference type="EMBL" id="GHO44858.1"/>
    </source>
</evidence>
<evidence type="ECO:0000259" key="8">
    <source>
        <dbReference type="Pfam" id="PF02687"/>
    </source>
</evidence>
<evidence type="ECO:0000256" key="4">
    <source>
        <dbReference type="ARBA" id="ARBA00022989"/>
    </source>
</evidence>
<feature type="transmembrane region" description="Helical" evidence="7">
    <location>
        <begin position="549"/>
        <end position="569"/>
    </location>
</feature>
<feature type="transmembrane region" description="Helical" evidence="7">
    <location>
        <begin position="362"/>
        <end position="385"/>
    </location>
</feature>
<comment type="caution">
    <text evidence="9">The sequence shown here is derived from an EMBL/GenBank/DDBJ whole genome shotgun (WGS) entry which is preliminary data.</text>
</comment>
<accession>A0A8J3I1B5</accession>
<evidence type="ECO:0000313" key="10">
    <source>
        <dbReference type="Proteomes" id="UP000612362"/>
    </source>
</evidence>
<feature type="transmembrane region" description="Helical" evidence="7">
    <location>
        <begin position="602"/>
        <end position="622"/>
    </location>
</feature>
<dbReference type="AlphaFoldDB" id="A0A8J3I1B5"/>
<evidence type="ECO:0000256" key="2">
    <source>
        <dbReference type="ARBA" id="ARBA00022475"/>
    </source>
</evidence>
<dbReference type="RefSeq" id="WP_220194225.1">
    <property type="nucleotide sequence ID" value="NZ_BNJF01000001.1"/>
</dbReference>
<protein>
    <recommendedName>
        <fullName evidence="8">ABC3 transporter permease C-terminal domain-containing protein</fullName>
    </recommendedName>
</protein>
<name>A0A8J3I1B5_9CHLR</name>
<dbReference type="Proteomes" id="UP000612362">
    <property type="component" value="Unassembled WGS sequence"/>
</dbReference>
<evidence type="ECO:0000256" key="6">
    <source>
        <dbReference type="ARBA" id="ARBA00038076"/>
    </source>
</evidence>
<keyword evidence="10" id="KW-1185">Reference proteome</keyword>
<reference evidence="9" key="1">
    <citation type="submission" date="2020-10" db="EMBL/GenBank/DDBJ databases">
        <title>Taxonomic study of unclassified bacteria belonging to the class Ktedonobacteria.</title>
        <authorList>
            <person name="Yabe S."/>
            <person name="Wang C.M."/>
            <person name="Zheng Y."/>
            <person name="Sakai Y."/>
            <person name="Cavaletti L."/>
            <person name="Monciardini P."/>
            <person name="Donadio S."/>
        </authorList>
    </citation>
    <scope>NUCLEOTIDE SEQUENCE</scope>
    <source>
        <strain evidence="9">SOSP1-1</strain>
    </source>
</reference>
<feature type="transmembrane region" description="Helical" evidence="7">
    <location>
        <begin position="508"/>
        <end position="529"/>
    </location>
</feature>
<dbReference type="GO" id="GO:0005886">
    <property type="term" value="C:plasma membrane"/>
    <property type="evidence" value="ECO:0007669"/>
    <property type="project" value="UniProtKB-SubCell"/>
</dbReference>
<evidence type="ECO:0000256" key="1">
    <source>
        <dbReference type="ARBA" id="ARBA00004651"/>
    </source>
</evidence>
<comment type="similarity">
    <text evidence="6">Belongs to the ABC-4 integral membrane protein family.</text>
</comment>
<keyword evidence="3 7" id="KW-0812">Transmembrane</keyword>
<proteinExistence type="inferred from homology"/>
<dbReference type="Pfam" id="PF02687">
    <property type="entry name" value="FtsX"/>
    <property type="match status" value="2"/>
</dbReference>
<dbReference type="InterPro" id="IPR003838">
    <property type="entry name" value="ABC3_permease_C"/>
</dbReference>
<feature type="transmembrane region" description="Helical" evidence="7">
    <location>
        <begin position="406"/>
        <end position="432"/>
    </location>
</feature>
<feature type="domain" description="ABC3 transporter permease C-terminal" evidence="8">
    <location>
        <begin position="364"/>
        <end position="479"/>
    </location>
</feature>